<sequence>MPVEGELPKPDPPPSSLVLAWMLGVALFPIKFISLTAIGPCGLLMMPPLLGILGYLLTRNRWIRPLAIVFFLADAGLLSLGVVAAIHFGILAVAVAELIGVTICAIICACLFQRSASDYYYRPAT</sequence>
<evidence type="ECO:0000256" key="1">
    <source>
        <dbReference type="SAM" id="Phobius"/>
    </source>
</evidence>
<feature type="transmembrane region" description="Helical" evidence="1">
    <location>
        <begin position="66"/>
        <end position="86"/>
    </location>
</feature>
<evidence type="ECO:0008006" key="4">
    <source>
        <dbReference type="Google" id="ProtNLM"/>
    </source>
</evidence>
<reference evidence="2 3" key="1">
    <citation type="submission" date="2018-02" db="EMBL/GenBank/DDBJ databases">
        <title>Comparative genomes isolates from brazilian mangrove.</title>
        <authorList>
            <person name="Araujo J.E."/>
            <person name="Taketani R.G."/>
            <person name="Silva M.C.P."/>
            <person name="Loureco M.V."/>
            <person name="Andreote F.D."/>
        </authorList>
    </citation>
    <scope>NUCLEOTIDE SEQUENCE [LARGE SCALE GENOMIC DNA]</scope>
    <source>
        <strain evidence="2 3">NAP PRIS-MGV</strain>
    </source>
</reference>
<dbReference type="Proteomes" id="UP000239388">
    <property type="component" value="Unassembled WGS sequence"/>
</dbReference>
<feature type="transmembrane region" description="Helical" evidence="1">
    <location>
        <begin position="92"/>
        <end position="112"/>
    </location>
</feature>
<dbReference type="OrthoDB" id="9989530at2"/>
<keyword evidence="1" id="KW-0472">Membrane</keyword>
<keyword evidence="1" id="KW-1133">Transmembrane helix</keyword>
<proteinExistence type="predicted"/>
<keyword evidence="1" id="KW-0812">Transmembrane</keyword>
<dbReference type="AlphaFoldDB" id="A0A2S8FXQ7"/>
<name>A0A2S8FXQ7_9BACT</name>
<evidence type="ECO:0000313" key="2">
    <source>
        <dbReference type="EMBL" id="PQO36624.1"/>
    </source>
</evidence>
<organism evidence="2 3">
    <name type="scientific">Blastopirellula marina</name>
    <dbReference type="NCBI Taxonomy" id="124"/>
    <lineage>
        <taxon>Bacteria</taxon>
        <taxon>Pseudomonadati</taxon>
        <taxon>Planctomycetota</taxon>
        <taxon>Planctomycetia</taxon>
        <taxon>Pirellulales</taxon>
        <taxon>Pirellulaceae</taxon>
        <taxon>Blastopirellula</taxon>
    </lineage>
</organism>
<dbReference type="EMBL" id="PUIB01000012">
    <property type="protein sequence ID" value="PQO36624.1"/>
    <property type="molecule type" value="Genomic_DNA"/>
</dbReference>
<evidence type="ECO:0000313" key="3">
    <source>
        <dbReference type="Proteomes" id="UP000239388"/>
    </source>
</evidence>
<gene>
    <name evidence="2" type="ORF">C5Y98_11555</name>
</gene>
<dbReference type="RefSeq" id="WP_105354337.1">
    <property type="nucleotide sequence ID" value="NZ_PUIB01000012.1"/>
</dbReference>
<comment type="caution">
    <text evidence="2">The sequence shown here is derived from an EMBL/GenBank/DDBJ whole genome shotgun (WGS) entry which is preliminary data.</text>
</comment>
<protein>
    <recommendedName>
        <fullName evidence="4">DUF2069 domain-containing protein</fullName>
    </recommendedName>
</protein>
<accession>A0A2S8FXQ7</accession>